<name>A0ACB9QT50_9MYRT</name>
<dbReference type="Proteomes" id="UP001057402">
    <property type="component" value="Chromosome 5"/>
</dbReference>
<comment type="caution">
    <text evidence="1">The sequence shown here is derived from an EMBL/GenBank/DDBJ whole genome shotgun (WGS) entry which is preliminary data.</text>
</comment>
<proteinExistence type="predicted"/>
<reference evidence="2" key="1">
    <citation type="journal article" date="2023" name="Front. Plant Sci.">
        <title>Chromosomal-level genome assembly of Melastoma candidum provides insights into trichome evolution.</title>
        <authorList>
            <person name="Zhong Y."/>
            <person name="Wu W."/>
            <person name="Sun C."/>
            <person name="Zou P."/>
            <person name="Liu Y."/>
            <person name="Dai S."/>
            <person name="Zhou R."/>
        </authorList>
    </citation>
    <scope>NUCLEOTIDE SEQUENCE [LARGE SCALE GENOMIC DNA]</scope>
</reference>
<accession>A0ACB9QT50</accession>
<sequence>MAKPTKRRDPLSVRPSSSLAPRNIRRRGRSDDLPAGPLTEPAEAPTHRRLLIIFIVFFVVSPAVSILVYRLRYATSSTSQSSAESHPQRPHYVKIDVDYQGILGEHSRIPGNVSRRNFENPVLAYITPWNSKGYDVAKSFNSKFTHLSPVWYELKSQAGGLALEGRHNVDDGWLLDLRAKGHALILPRVVIETVPKELLTKKKQRAKAVQLIIAECKEMGYDGVVIESWSRWAAYGVLQDPNMRTLALQFVEELGNGLHSVESAIKQNGLQLVYVIGPPSSEKIELHDFGPADLQRLDKVVDGFSLMTYDFSNPRSPGPNAPLKWIQSTLHLLLGGPGNVNRRLARKLWIGLNFYGNDFVLPAGGGAITGANYLSLLQKHRPLLQWEKNSEEHFFLYTDDNNAKHAVFYPSLMSIFLRLEEARGWAAGISIWEIGQGLDYFYDLL</sequence>
<protein>
    <submittedName>
        <fullName evidence="1">Uncharacterized protein</fullName>
    </submittedName>
</protein>
<organism evidence="1 2">
    <name type="scientific">Melastoma candidum</name>
    <dbReference type="NCBI Taxonomy" id="119954"/>
    <lineage>
        <taxon>Eukaryota</taxon>
        <taxon>Viridiplantae</taxon>
        <taxon>Streptophyta</taxon>
        <taxon>Embryophyta</taxon>
        <taxon>Tracheophyta</taxon>
        <taxon>Spermatophyta</taxon>
        <taxon>Magnoliopsida</taxon>
        <taxon>eudicotyledons</taxon>
        <taxon>Gunneridae</taxon>
        <taxon>Pentapetalae</taxon>
        <taxon>rosids</taxon>
        <taxon>malvids</taxon>
        <taxon>Myrtales</taxon>
        <taxon>Melastomataceae</taxon>
        <taxon>Melastomatoideae</taxon>
        <taxon>Melastomateae</taxon>
        <taxon>Melastoma</taxon>
    </lineage>
</organism>
<dbReference type="EMBL" id="CM042884">
    <property type="protein sequence ID" value="KAI4369838.1"/>
    <property type="molecule type" value="Genomic_DNA"/>
</dbReference>
<gene>
    <name evidence="1" type="ORF">MLD38_018240</name>
</gene>
<evidence type="ECO:0000313" key="1">
    <source>
        <dbReference type="EMBL" id="KAI4369838.1"/>
    </source>
</evidence>
<keyword evidence="2" id="KW-1185">Reference proteome</keyword>
<evidence type="ECO:0000313" key="2">
    <source>
        <dbReference type="Proteomes" id="UP001057402"/>
    </source>
</evidence>